<dbReference type="RefSeq" id="WP_146866842.1">
    <property type="nucleotide sequence ID" value="NZ_BKAU01000006.1"/>
</dbReference>
<dbReference type="Gene3D" id="1.20.1600.10">
    <property type="entry name" value="Outer membrane efflux proteins (OEP)"/>
    <property type="match status" value="1"/>
</dbReference>
<evidence type="ECO:0000256" key="1">
    <source>
        <dbReference type="SAM" id="SignalP"/>
    </source>
</evidence>
<name>A0A512RRM8_9BACT</name>
<dbReference type="EMBL" id="BKAU01000006">
    <property type="protein sequence ID" value="GEP98357.1"/>
    <property type="molecule type" value="Genomic_DNA"/>
</dbReference>
<keyword evidence="3" id="KW-1185">Reference proteome</keyword>
<dbReference type="Proteomes" id="UP000321436">
    <property type="component" value="Unassembled WGS sequence"/>
</dbReference>
<organism evidence="2 3">
    <name type="scientific">Chitinophaga cymbidii</name>
    <dbReference type="NCBI Taxonomy" id="1096750"/>
    <lineage>
        <taxon>Bacteria</taxon>
        <taxon>Pseudomonadati</taxon>
        <taxon>Bacteroidota</taxon>
        <taxon>Chitinophagia</taxon>
        <taxon>Chitinophagales</taxon>
        <taxon>Chitinophagaceae</taxon>
        <taxon>Chitinophaga</taxon>
    </lineage>
</organism>
<accession>A0A512RRM8</accession>
<evidence type="ECO:0000313" key="2">
    <source>
        <dbReference type="EMBL" id="GEP98357.1"/>
    </source>
</evidence>
<proteinExistence type="predicted"/>
<evidence type="ECO:0000313" key="3">
    <source>
        <dbReference type="Proteomes" id="UP000321436"/>
    </source>
</evidence>
<reference evidence="2 3" key="1">
    <citation type="submission" date="2019-07" db="EMBL/GenBank/DDBJ databases">
        <title>Whole genome shotgun sequence of Chitinophaga cymbidii NBRC 109752.</title>
        <authorList>
            <person name="Hosoyama A."/>
            <person name="Uohara A."/>
            <person name="Ohji S."/>
            <person name="Ichikawa N."/>
        </authorList>
    </citation>
    <scope>NUCLEOTIDE SEQUENCE [LARGE SCALE GENOMIC DNA]</scope>
    <source>
        <strain evidence="2 3">NBRC 109752</strain>
    </source>
</reference>
<gene>
    <name evidence="2" type="ORF">CCY01nite_46170</name>
</gene>
<sequence>MKRILAAILFMAIYSTSWAQMSDTSVLLKLPADRYSVARFKEKLVELALKHPSITEFSVRKEMNKYDKRIATSAWLDRFTAAGNLNEFTINKNSAPDRYNFFPRYNFGVQLPLGHLISIPNNIKRTKAEGRLLDKQRESDQLAIKAKVLQLYEEYAANKILFELHIPIQEDALLSFTEIESKFKKGTDGVTIDQYKEAYNLYNGAITKKVLLERDLRKSKLQLEEIVGMTLEEVMLQI</sequence>
<dbReference type="AlphaFoldDB" id="A0A512RRM8"/>
<dbReference type="OrthoDB" id="654651at2"/>
<comment type="caution">
    <text evidence="2">The sequence shown here is derived from an EMBL/GenBank/DDBJ whole genome shotgun (WGS) entry which is preliminary data.</text>
</comment>
<feature type="chain" id="PRO_5021823844" description="Transporter" evidence="1">
    <location>
        <begin position="20"/>
        <end position="238"/>
    </location>
</feature>
<keyword evidence="1" id="KW-0732">Signal</keyword>
<protein>
    <recommendedName>
        <fullName evidence="4">Transporter</fullName>
    </recommendedName>
</protein>
<dbReference type="GO" id="GO:0015562">
    <property type="term" value="F:efflux transmembrane transporter activity"/>
    <property type="evidence" value="ECO:0007669"/>
    <property type="project" value="InterPro"/>
</dbReference>
<evidence type="ECO:0008006" key="4">
    <source>
        <dbReference type="Google" id="ProtNLM"/>
    </source>
</evidence>
<dbReference type="SUPFAM" id="SSF56954">
    <property type="entry name" value="Outer membrane efflux proteins (OEP)"/>
    <property type="match status" value="1"/>
</dbReference>
<feature type="signal peptide" evidence="1">
    <location>
        <begin position="1"/>
        <end position="19"/>
    </location>
</feature>